<evidence type="ECO:0000256" key="10">
    <source>
        <dbReference type="ARBA" id="ARBA00023004"/>
    </source>
</evidence>
<dbReference type="InterPro" id="IPR004852">
    <property type="entry name" value="Di-haem_cyt_c_peroxidsae"/>
</dbReference>
<dbReference type="OrthoDB" id="9805202at2"/>
<evidence type="ECO:0000256" key="4">
    <source>
        <dbReference type="ARBA" id="ARBA00022617"/>
    </source>
</evidence>
<evidence type="ECO:0000256" key="9">
    <source>
        <dbReference type="ARBA" id="ARBA00023002"/>
    </source>
</evidence>
<accession>A0A1G7WZX1</accession>
<dbReference type="PIRSF" id="PIRSF000294">
    <property type="entry name" value="Cytochrome-c_peroxidase"/>
    <property type="match status" value="1"/>
</dbReference>
<dbReference type="EMBL" id="FNCV01000002">
    <property type="protein sequence ID" value="SDG77457.1"/>
    <property type="molecule type" value="Genomic_DNA"/>
</dbReference>
<comment type="PTM">
    <text evidence="11">Binds 2 heme groups per subunit.</text>
</comment>
<comment type="cofactor">
    <cofactor evidence="11">
        <name>heme</name>
        <dbReference type="ChEBI" id="CHEBI:30413"/>
    </cofactor>
    <text evidence="11">Binds 2 heme groups.</text>
</comment>
<feature type="binding site" description="covalent" evidence="11">
    <location>
        <position position="77"/>
    </location>
    <ligand>
        <name>heme c</name>
        <dbReference type="ChEBI" id="CHEBI:61717"/>
        <label>1</label>
    </ligand>
</feature>
<protein>
    <submittedName>
        <fullName evidence="15">Cytochrome c peroxidase</fullName>
    </submittedName>
</protein>
<evidence type="ECO:0000256" key="7">
    <source>
        <dbReference type="ARBA" id="ARBA00022764"/>
    </source>
</evidence>
<evidence type="ECO:0000256" key="1">
    <source>
        <dbReference type="ARBA" id="ARBA00004418"/>
    </source>
</evidence>
<keyword evidence="10 12" id="KW-0408">Iron</keyword>
<dbReference type="AlphaFoldDB" id="A0A1G7WZX1"/>
<evidence type="ECO:0000256" key="8">
    <source>
        <dbReference type="ARBA" id="ARBA00022982"/>
    </source>
</evidence>
<feature type="signal peptide" evidence="13">
    <location>
        <begin position="1"/>
        <end position="26"/>
    </location>
</feature>
<feature type="binding site" description="axial binding residue" evidence="12">
    <location>
        <position position="97"/>
    </location>
    <ligand>
        <name>heme c</name>
        <dbReference type="ChEBI" id="CHEBI:61717"/>
        <label>1</label>
    </ligand>
    <ligandPart>
        <name>Fe</name>
        <dbReference type="ChEBI" id="CHEBI:18248"/>
    </ligandPart>
</feature>
<feature type="binding site" description="covalent" evidence="11">
    <location>
        <position position="80"/>
    </location>
    <ligand>
        <name>heme c</name>
        <dbReference type="ChEBI" id="CHEBI:61717"/>
        <label>1</label>
    </ligand>
</feature>
<evidence type="ECO:0000259" key="14">
    <source>
        <dbReference type="PROSITE" id="PS51007"/>
    </source>
</evidence>
<evidence type="ECO:0000313" key="15">
    <source>
        <dbReference type="EMBL" id="SDG77457.1"/>
    </source>
</evidence>
<dbReference type="Proteomes" id="UP000217076">
    <property type="component" value="Unassembled WGS sequence"/>
</dbReference>
<evidence type="ECO:0000256" key="5">
    <source>
        <dbReference type="ARBA" id="ARBA00022723"/>
    </source>
</evidence>
<dbReference type="GO" id="GO:0004130">
    <property type="term" value="F:cytochrome-c peroxidase activity"/>
    <property type="evidence" value="ECO:0007669"/>
    <property type="project" value="TreeGrafter"/>
</dbReference>
<dbReference type="PROSITE" id="PS51007">
    <property type="entry name" value="CYTC"/>
    <property type="match status" value="2"/>
</dbReference>
<dbReference type="GO" id="GO:0020037">
    <property type="term" value="F:heme binding"/>
    <property type="evidence" value="ECO:0007669"/>
    <property type="project" value="InterPro"/>
</dbReference>
<dbReference type="RefSeq" id="WP_092616313.1">
    <property type="nucleotide sequence ID" value="NZ_FNCV01000002.1"/>
</dbReference>
<feature type="binding site" description="covalent" evidence="11">
    <location>
        <position position="226"/>
    </location>
    <ligand>
        <name>heme c</name>
        <dbReference type="ChEBI" id="CHEBI:61717"/>
        <label>2</label>
    </ligand>
</feature>
<feature type="binding site" description="axial binding residue" evidence="12">
    <location>
        <position position="301"/>
    </location>
    <ligand>
        <name>heme c</name>
        <dbReference type="ChEBI" id="CHEBI:61717"/>
        <label>2</label>
    </ligand>
    <ligandPart>
        <name>Fe</name>
        <dbReference type="ChEBI" id="CHEBI:18248"/>
    </ligandPart>
</feature>
<dbReference type="STRING" id="83401.SAMN05421742_102381"/>
<dbReference type="Pfam" id="PF03150">
    <property type="entry name" value="CCP_MauG"/>
    <property type="match status" value="1"/>
</dbReference>
<dbReference type="FunFam" id="1.10.760.10:FF:000004">
    <property type="entry name" value="Cytochrome c peroxidase"/>
    <property type="match status" value="1"/>
</dbReference>
<feature type="binding site" description="axial binding residue" evidence="12">
    <location>
        <position position="81"/>
    </location>
    <ligand>
        <name>heme c</name>
        <dbReference type="ChEBI" id="CHEBI:61717"/>
        <label>1</label>
    </ligand>
    <ligandPart>
        <name>Fe</name>
        <dbReference type="ChEBI" id="CHEBI:18248"/>
    </ligandPart>
</feature>
<evidence type="ECO:0000256" key="11">
    <source>
        <dbReference type="PIRSR" id="PIRSR000294-1"/>
    </source>
</evidence>
<evidence type="ECO:0000256" key="6">
    <source>
        <dbReference type="ARBA" id="ARBA00022729"/>
    </source>
</evidence>
<evidence type="ECO:0000313" key="16">
    <source>
        <dbReference type="Proteomes" id="UP000217076"/>
    </source>
</evidence>
<feature type="binding site" description="covalent" evidence="11">
    <location>
        <position position="223"/>
    </location>
    <ligand>
        <name>heme c</name>
        <dbReference type="ChEBI" id="CHEBI:61717"/>
        <label>2</label>
    </ligand>
</feature>
<evidence type="ECO:0000256" key="3">
    <source>
        <dbReference type="ARBA" id="ARBA00022559"/>
    </source>
</evidence>
<keyword evidence="2" id="KW-0813">Transport</keyword>
<feature type="domain" description="Cytochrome c" evidence="14">
    <location>
        <begin position="209"/>
        <end position="326"/>
    </location>
</feature>
<name>A0A1G7WZX1_9PROT</name>
<dbReference type="Pfam" id="PF00034">
    <property type="entry name" value="Cytochrom_C"/>
    <property type="match status" value="1"/>
</dbReference>
<feature type="chain" id="PRO_5011517848" evidence="13">
    <location>
        <begin position="27"/>
        <end position="355"/>
    </location>
</feature>
<keyword evidence="4 11" id="KW-0349">Heme</keyword>
<dbReference type="InterPro" id="IPR009056">
    <property type="entry name" value="Cyt_c-like_dom"/>
</dbReference>
<keyword evidence="9" id="KW-0560">Oxidoreductase</keyword>
<evidence type="ECO:0000256" key="12">
    <source>
        <dbReference type="PIRSR" id="PIRSR000294-2"/>
    </source>
</evidence>
<organism evidence="15 16">
    <name type="scientific">Roseospirillum parvum</name>
    <dbReference type="NCBI Taxonomy" id="83401"/>
    <lineage>
        <taxon>Bacteria</taxon>
        <taxon>Pseudomonadati</taxon>
        <taxon>Pseudomonadota</taxon>
        <taxon>Alphaproteobacteria</taxon>
        <taxon>Rhodospirillales</taxon>
        <taxon>Rhodospirillaceae</taxon>
        <taxon>Roseospirillum</taxon>
    </lineage>
</organism>
<evidence type="ECO:0000256" key="13">
    <source>
        <dbReference type="SAM" id="SignalP"/>
    </source>
</evidence>
<dbReference type="GO" id="GO:0042597">
    <property type="term" value="C:periplasmic space"/>
    <property type="evidence" value="ECO:0007669"/>
    <property type="project" value="UniProtKB-SubCell"/>
</dbReference>
<proteinExistence type="predicted"/>
<dbReference type="InterPro" id="IPR026259">
    <property type="entry name" value="MauG/Cytc_peroxidase"/>
</dbReference>
<keyword evidence="5 12" id="KW-0479">Metal-binding</keyword>
<keyword evidence="16" id="KW-1185">Reference proteome</keyword>
<keyword evidence="8" id="KW-0249">Electron transport</keyword>
<dbReference type="PANTHER" id="PTHR30600">
    <property type="entry name" value="CYTOCHROME C PEROXIDASE-RELATED"/>
    <property type="match status" value="1"/>
</dbReference>
<dbReference type="GO" id="GO:0046872">
    <property type="term" value="F:metal ion binding"/>
    <property type="evidence" value="ECO:0007669"/>
    <property type="project" value="UniProtKB-KW"/>
</dbReference>
<feature type="binding site" description="axial binding residue" evidence="12">
    <location>
        <position position="227"/>
    </location>
    <ligand>
        <name>heme c</name>
        <dbReference type="ChEBI" id="CHEBI:61717"/>
        <label>2</label>
    </ligand>
    <ligandPart>
        <name>Fe</name>
        <dbReference type="ChEBI" id="CHEBI:18248"/>
    </ligandPart>
</feature>
<evidence type="ECO:0000256" key="2">
    <source>
        <dbReference type="ARBA" id="ARBA00022448"/>
    </source>
</evidence>
<gene>
    <name evidence="15" type="ORF">SAMN05421742_102381</name>
</gene>
<dbReference type="InterPro" id="IPR051395">
    <property type="entry name" value="Cytochrome_c_Peroxidase/MauG"/>
</dbReference>
<sequence length="355" mass="38247">MTSAKLIALATAGVLTAQLTAGPAVADELMDMANEFFEPIPATIPAVKDNPVTDEKVDLGRMLFFEPRLSRSWLISCNTCHNLGTGGDDNLETSIGHGWQKGPRNAPTVFNAVFNIAQFWDGRAEDLKAQAKGPVQAGVEMANTPDRVVATLKSIPEYVSLFETAFPGEKDPVTFDNMAKAIEAFEAKLVTPNSPFDRFLVGDATALDATERQGLELFIDKGCVSCHSGVNVGGNGYFPFGVVERPGAEILPAGDKGRFQVTKTAAEEYVFRAGPLRNIELTAPYFHSGKVWDLEQAVAIMGTSQLGEELGDDEVKAITAFLRTLTGEQPEVEYPILPLETADTPPPEAMEPLGQ</sequence>
<dbReference type="Gene3D" id="1.10.760.10">
    <property type="entry name" value="Cytochrome c-like domain"/>
    <property type="match status" value="2"/>
</dbReference>
<dbReference type="SUPFAM" id="SSF46626">
    <property type="entry name" value="Cytochrome c"/>
    <property type="match status" value="2"/>
</dbReference>
<dbReference type="InterPro" id="IPR036909">
    <property type="entry name" value="Cyt_c-like_dom_sf"/>
</dbReference>
<keyword evidence="3 15" id="KW-0575">Peroxidase</keyword>
<keyword evidence="7" id="KW-0574">Periplasm</keyword>
<feature type="domain" description="Cytochrome c" evidence="14">
    <location>
        <begin position="55"/>
        <end position="163"/>
    </location>
</feature>
<comment type="subcellular location">
    <subcellularLocation>
        <location evidence="1">Periplasm</location>
    </subcellularLocation>
</comment>
<dbReference type="GO" id="GO:0009055">
    <property type="term" value="F:electron transfer activity"/>
    <property type="evidence" value="ECO:0007669"/>
    <property type="project" value="InterPro"/>
</dbReference>
<keyword evidence="6 13" id="KW-0732">Signal</keyword>
<reference evidence="16" key="1">
    <citation type="submission" date="2016-10" db="EMBL/GenBank/DDBJ databases">
        <authorList>
            <person name="Varghese N."/>
            <person name="Submissions S."/>
        </authorList>
    </citation>
    <scope>NUCLEOTIDE SEQUENCE [LARGE SCALE GENOMIC DNA]</scope>
    <source>
        <strain evidence="16">930I</strain>
    </source>
</reference>
<dbReference type="PANTHER" id="PTHR30600:SF7">
    <property type="entry name" value="CYTOCHROME C PEROXIDASE-RELATED"/>
    <property type="match status" value="1"/>
</dbReference>